<keyword evidence="2 3" id="KW-0690">Ribosome biogenesis</keyword>
<evidence type="ECO:0000256" key="3">
    <source>
        <dbReference type="HAMAP-Rule" id="MF_01077"/>
    </source>
</evidence>
<dbReference type="RefSeq" id="WP_318350639.1">
    <property type="nucleotide sequence ID" value="NZ_AP018694.1"/>
</dbReference>
<dbReference type="EMBL" id="AP018694">
    <property type="protein sequence ID" value="BBE17659.1"/>
    <property type="molecule type" value="Genomic_DNA"/>
</dbReference>
<dbReference type="Gene3D" id="3.30.300.70">
    <property type="entry name" value="RimP-like superfamily, N-terminal"/>
    <property type="match status" value="1"/>
</dbReference>
<name>A0A5K7S877_9BACT</name>
<reference evidence="5" key="1">
    <citation type="journal article" date="2020" name="Int. J. Syst. Evol. Microbiol.">
        <title>Aquipluma nitroreducens gen. nov. sp. nov., a novel facultatively anaerobic bacterium isolated from a freshwater lake.</title>
        <authorList>
            <person name="Watanabe M."/>
            <person name="Kojima H."/>
            <person name="Fukui M."/>
        </authorList>
    </citation>
    <scope>NUCLEOTIDE SEQUENCE</scope>
    <source>
        <strain evidence="5">MeG22</strain>
    </source>
</reference>
<comment type="function">
    <text evidence="3">Required for maturation of 30S ribosomal subunits.</text>
</comment>
<dbReference type="SUPFAM" id="SSF75420">
    <property type="entry name" value="YhbC-like, N-terminal domain"/>
    <property type="match status" value="1"/>
</dbReference>
<organism evidence="5 6">
    <name type="scientific">Aquipluma nitroreducens</name>
    <dbReference type="NCBI Taxonomy" id="2010828"/>
    <lineage>
        <taxon>Bacteria</taxon>
        <taxon>Pseudomonadati</taxon>
        <taxon>Bacteroidota</taxon>
        <taxon>Bacteroidia</taxon>
        <taxon>Marinilabiliales</taxon>
        <taxon>Prolixibacteraceae</taxon>
        <taxon>Aquipluma</taxon>
    </lineage>
</organism>
<dbReference type="AlphaFoldDB" id="A0A5K7S877"/>
<protein>
    <recommendedName>
        <fullName evidence="3">Ribosome maturation factor RimP</fullName>
    </recommendedName>
</protein>
<feature type="domain" description="Ribosome maturation factor RimP N-terminal" evidence="4">
    <location>
        <begin position="21"/>
        <end position="74"/>
    </location>
</feature>
<sequence length="153" mass="17179">MIDKVKIAELVNEKLTDDQFLVDVTVSLSNVIDIMVDSDTGISINQIVEISRFVESNLDREVEDFELSVFSAGLSEPFSLVRQYKKNINTEVDVLLTSGLKLTGILLKADDQGIDLEVTTKEKSEGSKKKELVTRVHTLGYLEIKETKKVLKF</sequence>
<evidence type="ECO:0000313" key="6">
    <source>
        <dbReference type="Proteomes" id="UP001193389"/>
    </source>
</evidence>
<dbReference type="InterPro" id="IPR035956">
    <property type="entry name" value="RimP_N_sf"/>
</dbReference>
<keyword evidence="6" id="KW-1185">Reference proteome</keyword>
<dbReference type="InterPro" id="IPR028989">
    <property type="entry name" value="RimP_N"/>
</dbReference>
<dbReference type="GO" id="GO:0005829">
    <property type="term" value="C:cytosol"/>
    <property type="evidence" value="ECO:0007669"/>
    <property type="project" value="TreeGrafter"/>
</dbReference>
<dbReference type="InterPro" id="IPR003728">
    <property type="entry name" value="Ribosome_maturation_RimP"/>
</dbReference>
<dbReference type="Pfam" id="PF02576">
    <property type="entry name" value="RimP_N"/>
    <property type="match status" value="1"/>
</dbReference>
<dbReference type="GO" id="GO:0006412">
    <property type="term" value="P:translation"/>
    <property type="evidence" value="ECO:0007669"/>
    <property type="project" value="TreeGrafter"/>
</dbReference>
<dbReference type="HAMAP" id="MF_01077">
    <property type="entry name" value="RimP"/>
    <property type="match status" value="1"/>
</dbReference>
<comment type="similarity">
    <text evidence="3">Belongs to the RimP family.</text>
</comment>
<dbReference type="PANTHER" id="PTHR33867">
    <property type="entry name" value="RIBOSOME MATURATION FACTOR RIMP"/>
    <property type="match status" value="1"/>
</dbReference>
<dbReference type="PANTHER" id="PTHR33867:SF1">
    <property type="entry name" value="RIBOSOME MATURATION FACTOR RIMP"/>
    <property type="match status" value="1"/>
</dbReference>
<evidence type="ECO:0000256" key="1">
    <source>
        <dbReference type="ARBA" id="ARBA00022490"/>
    </source>
</evidence>
<gene>
    <name evidence="3" type="primary">rimP</name>
    <name evidence="5" type="ORF">AQPE_1816</name>
</gene>
<evidence type="ECO:0000256" key="2">
    <source>
        <dbReference type="ARBA" id="ARBA00022517"/>
    </source>
</evidence>
<evidence type="ECO:0000259" key="4">
    <source>
        <dbReference type="Pfam" id="PF02576"/>
    </source>
</evidence>
<keyword evidence="1 3" id="KW-0963">Cytoplasm</keyword>
<dbReference type="GO" id="GO:0000028">
    <property type="term" value="P:ribosomal small subunit assembly"/>
    <property type="evidence" value="ECO:0007669"/>
    <property type="project" value="TreeGrafter"/>
</dbReference>
<proteinExistence type="inferred from homology"/>
<accession>A0A5K7S877</accession>
<evidence type="ECO:0000313" key="5">
    <source>
        <dbReference type="EMBL" id="BBE17659.1"/>
    </source>
</evidence>
<dbReference type="Proteomes" id="UP001193389">
    <property type="component" value="Chromosome"/>
</dbReference>
<dbReference type="NCBIfam" id="NF002531">
    <property type="entry name" value="PRK02001.1"/>
    <property type="match status" value="1"/>
</dbReference>
<dbReference type="KEGG" id="anf:AQPE_1816"/>
<comment type="subcellular location">
    <subcellularLocation>
        <location evidence="3">Cytoplasm</location>
    </subcellularLocation>
</comment>